<dbReference type="GO" id="GO:0006285">
    <property type="term" value="P:base-excision repair, AP site formation"/>
    <property type="evidence" value="ECO:0007669"/>
    <property type="project" value="InterPro"/>
</dbReference>
<dbReference type="GO" id="GO:0008263">
    <property type="term" value="F:pyrimidine-specific mismatch base pair DNA N-glycosylase activity"/>
    <property type="evidence" value="ECO:0007669"/>
    <property type="project" value="TreeGrafter"/>
</dbReference>
<evidence type="ECO:0000256" key="1">
    <source>
        <dbReference type="ARBA" id="ARBA00022763"/>
    </source>
</evidence>
<reference evidence="6 8" key="2">
    <citation type="submission" date="2016-10" db="EMBL/GenBank/DDBJ databases">
        <authorList>
            <person name="Varghese N."/>
            <person name="Submissions S."/>
        </authorList>
    </citation>
    <scope>NUCLEOTIDE SEQUENCE [LARGE SCALE GENOMIC DNA]</scope>
    <source>
        <strain evidence="6 8">DSM 21619</strain>
    </source>
</reference>
<dbReference type="EMBL" id="CP008876">
    <property type="protein sequence ID" value="AIF65996.1"/>
    <property type="molecule type" value="Genomic_DNA"/>
</dbReference>
<evidence type="ECO:0000313" key="5">
    <source>
        <dbReference type="EMBL" id="AIF65996.1"/>
    </source>
</evidence>
<dbReference type="EMBL" id="FOCD01000001">
    <property type="protein sequence ID" value="SEM92006.1"/>
    <property type="molecule type" value="Genomic_DNA"/>
</dbReference>
<proteinExistence type="predicted"/>
<evidence type="ECO:0000313" key="7">
    <source>
        <dbReference type="Proteomes" id="UP000027980"/>
    </source>
</evidence>
<dbReference type="InterPro" id="IPR036895">
    <property type="entry name" value="Uracil-DNA_glycosylase-like_sf"/>
</dbReference>
<dbReference type="RefSeq" id="WP_038559165.1">
    <property type="nucleotide sequence ID" value="NZ_CP008876.1"/>
</dbReference>
<dbReference type="InterPro" id="IPR005122">
    <property type="entry name" value="Uracil-DNA_glycosylase-like"/>
</dbReference>
<keyword evidence="3" id="KW-0234">DNA repair</keyword>
<dbReference type="InterPro" id="IPR015637">
    <property type="entry name" value="MUG/TDG"/>
</dbReference>
<gene>
    <name evidence="5" type="ORF">GZ22_04690</name>
    <name evidence="6" type="ORF">SAMN04489762_1404</name>
</gene>
<evidence type="ECO:0000313" key="6">
    <source>
        <dbReference type="EMBL" id="SEM92006.1"/>
    </source>
</evidence>
<dbReference type="Gene3D" id="3.40.470.10">
    <property type="entry name" value="Uracil-DNA glycosylase-like domain"/>
    <property type="match status" value="1"/>
</dbReference>
<accession>A0AAX2EE45</accession>
<dbReference type="GeneID" id="34221696"/>
<keyword evidence="1" id="KW-0227">DNA damage</keyword>
<keyword evidence="2" id="KW-0378">Hydrolase</keyword>
<dbReference type="Pfam" id="PF03167">
    <property type="entry name" value="UDG"/>
    <property type="match status" value="1"/>
</dbReference>
<dbReference type="OrthoDB" id="9799921at2"/>
<dbReference type="PANTHER" id="PTHR12159:SF9">
    <property type="entry name" value="G_T MISMATCH-SPECIFIC THYMINE DNA GLYCOSYLASE"/>
    <property type="match status" value="1"/>
</dbReference>
<dbReference type="PANTHER" id="PTHR12159">
    <property type="entry name" value="G/T AND G/U MISMATCH-SPECIFIC DNA GLYCOSYLASE"/>
    <property type="match status" value="1"/>
</dbReference>
<name>A0A075LIF9_9BACI</name>
<accession>A0A075LIF9</accession>
<protein>
    <submittedName>
        <fullName evidence="5 6">DNA glycosylase</fullName>
    </submittedName>
</protein>
<evidence type="ECO:0000259" key="4">
    <source>
        <dbReference type="Pfam" id="PF03167"/>
    </source>
</evidence>
<dbReference type="Proteomes" id="UP000199735">
    <property type="component" value="Unassembled WGS sequence"/>
</dbReference>
<dbReference type="KEGG" id="tap:GZ22_04690"/>
<sequence length="175" mass="19665">MSLEPIPDHIDKGLKLLFIGFNPSVRSAETGHHYANRNNRFWNILYQAGITERKCEPFEDQDLLGKGIGFTNIVARPTKAAADITKEEYIEGAQLLREKLAHYRPGVACFVGKGVYQQYSKVKQTGWGIQESSVTKNVIEFVAPSSSGLVRMPIKEIVSIYAEIPALLQELEERK</sequence>
<evidence type="ECO:0000256" key="3">
    <source>
        <dbReference type="ARBA" id="ARBA00023204"/>
    </source>
</evidence>
<evidence type="ECO:0000313" key="8">
    <source>
        <dbReference type="Proteomes" id="UP000199735"/>
    </source>
</evidence>
<feature type="domain" description="Uracil-DNA glycosylase-like" evidence="4">
    <location>
        <begin position="7"/>
        <end position="154"/>
    </location>
</feature>
<dbReference type="HOGENOM" id="CLU_042829_3_2_9"/>
<dbReference type="AlphaFoldDB" id="A0A075LIF9"/>
<dbReference type="Proteomes" id="UP000027980">
    <property type="component" value="Chromosome"/>
</dbReference>
<dbReference type="SUPFAM" id="SSF52141">
    <property type="entry name" value="Uracil-DNA glycosylase-like"/>
    <property type="match status" value="1"/>
</dbReference>
<evidence type="ECO:0000256" key="2">
    <source>
        <dbReference type="ARBA" id="ARBA00022801"/>
    </source>
</evidence>
<dbReference type="CDD" id="cd10028">
    <property type="entry name" value="UDG-F2_TDG_MUG"/>
    <property type="match status" value="1"/>
</dbReference>
<dbReference type="GO" id="GO:0004844">
    <property type="term" value="F:uracil DNA N-glycosylase activity"/>
    <property type="evidence" value="ECO:0007669"/>
    <property type="project" value="TreeGrafter"/>
</dbReference>
<organism evidence="5 7">
    <name type="scientific">Terribacillus saccharophilus</name>
    <dbReference type="NCBI Taxonomy" id="361277"/>
    <lineage>
        <taxon>Bacteria</taxon>
        <taxon>Bacillati</taxon>
        <taxon>Bacillota</taxon>
        <taxon>Bacilli</taxon>
        <taxon>Bacillales</taxon>
        <taxon>Bacillaceae</taxon>
        <taxon>Terribacillus</taxon>
    </lineage>
</organism>
<reference evidence="5 7" key="1">
    <citation type="submission" date="2014-07" db="EMBL/GenBank/DDBJ databases">
        <title>Complete genome sequence of a moderately halophilic bacterium Terribacillus aidingensis MP602, isolated from Cryptomeria fortunei in Tianmu mountain in China.</title>
        <authorList>
            <person name="Wang Y."/>
            <person name="Lu P."/>
            <person name="Zhang L."/>
        </authorList>
    </citation>
    <scope>NUCLEOTIDE SEQUENCE [LARGE SCALE GENOMIC DNA]</scope>
    <source>
        <strain evidence="5 7">MP602</strain>
    </source>
</reference>